<evidence type="ECO:0000313" key="2">
    <source>
        <dbReference type="Proteomes" id="UP000639772"/>
    </source>
</evidence>
<protein>
    <submittedName>
        <fullName evidence="1">Uncharacterized protein</fullName>
    </submittedName>
</protein>
<name>A0A835R480_VANPL</name>
<organism evidence="1 2">
    <name type="scientific">Vanilla planifolia</name>
    <name type="common">Vanilla</name>
    <dbReference type="NCBI Taxonomy" id="51239"/>
    <lineage>
        <taxon>Eukaryota</taxon>
        <taxon>Viridiplantae</taxon>
        <taxon>Streptophyta</taxon>
        <taxon>Embryophyta</taxon>
        <taxon>Tracheophyta</taxon>
        <taxon>Spermatophyta</taxon>
        <taxon>Magnoliopsida</taxon>
        <taxon>Liliopsida</taxon>
        <taxon>Asparagales</taxon>
        <taxon>Orchidaceae</taxon>
        <taxon>Vanilloideae</taxon>
        <taxon>Vanilleae</taxon>
        <taxon>Vanilla</taxon>
    </lineage>
</organism>
<accession>A0A835R480</accession>
<sequence length="83" mass="9055">MTTAWVALSPKVEVVEIEYVKGDAFVPSSSVADTASQGPQLFDYGHVQTRRGLSTWRGTCRMRKQLIRGMVEIGLGKTIVEGG</sequence>
<evidence type="ECO:0000313" key="1">
    <source>
        <dbReference type="EMBL" id="KAG0483358.1"/>
    </source>
</evidence>
<dbReference type="Proteomes" id="UP000639772">
    <property type="component" value="Unassembled WGS sequence"/>
</dbReference>
<gene>
    <name evidence="1" type="ORF">HPP92_011442</name>
</gene>
<comment type="caution">
    <text evidence="1">The sequence shown here is derived from an EMBL/GenBank/DDBJ whole genome shotgun (WGS) entry which is preliminary data.</text>
</comment>
<proteinExistence type="predicted"/>
<dbReference type="AlphaFoldDB" id="A0A835R480"/>
<dbReference type="EMBL" id="JADCNM010000005">
    <property type="protein sequence ID" value="KAG0483358.1"/>
    <property type="molecule type" value="Genomic_DNA"/>
</dbReference>
<reference evidence="1 2" key="1">
    <citation type="journal article" date="2020" name="Nat. Food">
        <title>A phased Vanilla planifolia genome enables genetic improvement of flavour and production.</title>
        <authorList>
            <person name="Hasing T."/>
            <person name="Tang H."/>
            <person name="Brym M."/>
            <person name="Khazi F."/>
            <person name="Huang T."/>
            <person name="Chambers A.H."/>
        </authorList>
    </citation>
    <scope>NUCLEOTIDE SEQUENCE [LARGE SCALE GENOMIC DNA]</scope>
    <source>
        <tissue evidence="1">Leaf</tissue>
    </source>
</reference>